<evidence type="ECO:0000256" key="4">
    <source>
        <dbReference type="ARBA" id="ARBA00035204"/>
    </source>
</evidence>
<feature type="compositionally biased region" description="Low complexity" evidence="7">
    <location>
        <begin position="66"/>
        <end position="85"/>
    </location>
</feature>
<reference evidence="8 9" key="2">
    <citation type="submission" date="2011-11" db="EMBL/GenBank/DDBJ databases">
        <authorList>
            <consortium name="US DOE Joint Genome Institute"/>
            <person name="Lucas S."/>
            <person name="Han J."/>
            <person name="Lapidus A."/>
            <person name="Cheng J.-F."/>
            <person name="Goodwin L."/>
            <person name="Pitluck S."/>
            <person name="Peters L."/>
            <person name="Ovchinnikova G."/>
            <person name="Zhang X."/>
            <person name="Detter J.C."/>
            <person name="Han C."/>
            <person name="Tapia R."/>
            <person name="Land M."/>
            <person name="Hauser L."/>
            <person name="Kyrpides N."/>
            <person name="Ivanova N."/>
            <person name="Pagani I."/>
            <person name="Vogl K."/>
            <person name="Liu Z."/>
            <person name="Overmann J."/>
            <person name="Frigaard N.-U."/>
            <person name="Bryant D."/>
            <person name="Woyke T."/>
        </authorList>
    </citation>
    <scope>NUCLEOTIDE SEQUENCE [LARGE SCALE GENOMIC DNA]</scope>
    <source>
        <strain evidence="8 9">970</strain>
    </source>
</reference>
<dbReference type="InterPro" id="IPR001854">
    <property type="entry name" value="Ribosomal_uL29"/>
</dbReference>
<evidence type="ECO:0000256" key="2">
    <source>
        <dbReference type="ARBA" id="ARBA00022980"/>
    </source>
</evidence>
<dbReference type="EMBL" id="JH603169">
    <property type="protein sequence ID" value="EIC21736.1"/>
    <property type="molecule type" value="Genomic_DNA"/>
</dbReference>
<dbReference type="Proteomes" id="UP000002964">
    <property type="component" value="Unassembled WGS sequence"/>
</dbReference>
<dbReference type="Pfam" id="PF00831">
    <property type="entry name" value="Ribosomal_L29"/>
    <property type="match status" value="1"/>
</dbReference>
<proteinExistence type="inferred from homology"/>
<dbReference type="GO" id="GO:0022625">
    <property type="term" value="C:cytosolic large ribosomal subunit"/>
    <property type="evidence" value="ECO:0007669"/>
    <property type="project" value="TreeGrafter"/>
</dbReference>
<dbReference type="eggNOG" id="COG0255">
    <property type="taxonomic scope" value="Bacteria"/>
</dbReference>
<keyword evidence="2 5" id="KW-0689">Ribosomal protein</keyword>
<dbReference type="InterPro" id="IPR036049">
    <property type="entry name" value="Ribosomal_uL29_sf"/>
</dbReference>
<protein>
    <recommendedName>
        <fullName evidence="4 5">Large ribosomal subunit protein uL29</fullName>
    </recommendedName>
</protein>
<feature type="coiled-coil region" evidence="6">
    <location>
        <begin position="4"/>
        <end position="31"/>
    </location>
</feature>
<keyword evidence="3 5" id="KW-0687">Ribonucleoprotein</keyword>
<dbReference type="Gene3D" id="6.10.140.1970">
    <property type="match status" value="1"/>
</dbReference>
<dbReference type="AlphaFoldDB" id="H8Z328"/>
<keyword evidence="9" id="KW-1185">Reference proteome</keyword>
<dbReference type="PANTHER" id="PTHR10916">
    <property type="entry name" value="60S RIBOSOMAL PROTEIN L35/50S RIBOSOMAL PROTEIN L29"/>
    <property type="match status" value="1"/>
</dbReference>
<dbReference type="STRING" id="631362.Thi970DRAFT_01965"/>
<evidence type="ECO:0000256" key="7">
    <source>
        <dbReference type="SAM" id="MobiDB-lite"/>
    </source>
</evidence>
<evidence type="ECO:0000313" key="8">
    <source>
        <dbReference type="EMBL" id="EIC21736.1"/>
    </source>
</evidence>
<evidence type="ECO:0000256" key="3">
    <source>
        <dbReference type="ARBA" id="ARBA00023274"/>
    </source>
</evidence>
<evidence type="ECO:0000256" key="5">
    <source>
        <dbReference type="HAMAP-Rule" id="MF_00374"/>
    </source>
</evidence>
<name>H8Z328_9GAMM</name>
<accession>H8Z328</accession>
<dbReference type="CDD" id="cd00427">
    <property type="entry name" value="Ribosomal_L29_HIP"/>
    <property type="match status" value="1"/>
</dbReference>
<dbReference type="GO" id="GO:0003735">
    <property type="term" value="F:structural constituent of ribosome"/>
    <property type="evidence" value="ECO:0007669"/>
    <property type="project" value="InterPro"/>
</dbReference>
<dbReference type="HOGENOM" id="CLU_158491_1_0_6"/>
<evidence type="ECO:0000256" key="1">
    <source>
        <dbReference type="ARBA" id="ARBA00009254"/>
    </source>
</evidence>
<evidence type="ECO:0000313" key="9">
    <source>
        <dbReference type="Proteomes" id="UP000002964"/>
    </source>
</evidence>
<dbReference type="SUPFAM" id="SSF46561">
    <property type="entry name" value="Ribosomal protein L29 (L29p)"/>
    <property type="match status" value="1"/>
</dbReference>
<dbReference type="OrthoDB" id="9815192at2"/>
<sequence>MKANEFRQQSADNLQRQLLDLRKEQFNLRMQQGTGQLVRPSRMREVRRDIARVKTIMTEMLANTTSSHSAPAASGSGLSAAGSSK</sequence>
<organism evidence="8 9">
    <name type="scientific">Thiorhodovibrio frisius</name>
    <dbReference type="NCBI Taxonomy" id="631362"/>
    <lineage>
        <taxon>Bacteria</taxon>
        <taxon>Pseudomonadati</taxon>
        <taxon>Pseudomonadota</taxon>
        <taxon>Gammaproteobacteria</taxon>
        <taxon>Chromatiales</taxon>
        <taxon>Chromatiaceae</taxon>
        <taxon>Thiorhodovibrio</taxon>
    </lineage>
</organism>
<dbReference type="RefSeq" id="WP_009148320.1">
    <property type="nucleotide sequence ID" value="NZ_CP121471.1"/>
</dbReference>
<dbReference type="NCBIfam" id="TIGR00012">
    <property type="entry name" value="L29"/>
    <property type="match status" value="1"/>
</dbReference>
<dbReference type="HAMAP" id="MF_00374">
    <property type="entry name" value="Ribosomal_uL29"/>
    <property type="match status" value="1"/>
</dbReference>
<comment type="similarity">
    <text evidence="1 5">Belongs to the universal ribosomal protein uL29 family.</text>
</comment>
<feature type="region of interest" description="Disordered" evidence="7">
    <location>
        <begin position="63"/>
        <end position="85"/>
    </location>
</feature>
<gene>
    <name evidence="5" type="primary">rpmC</name>
    <name evidence="8" type="ORF">Thi970DRAFT_01965</name>
</gene>
<dbReference type="FunFam" id="1.10.287.310:FF:000001">
    <property type="entry name" value="50S ribosomal protein L29"/>
    <property type="match status" value="1"/>
</dbReference>
<evidence type="ECO:0000256" key="6">
    <source>
        <dbReference type="SAM" id="Coils"/>
    </source>
</evidence>
<dbReference type="PANTHER" id="PTHR10916:SF0">
    <property type="entry name" value="LARGE RIBOSOMAL SUBUNIT PROTEIN UL29C"/>
    <property type="match status" value="1"/>
</dbReference>
<dbReference type="InterPro" id="IPR050063">
    <property type="entry name" value="Ribosomal_protein_uL29"/>
</dbReference>
<reference evidence="9" key="1">
    <citation type="submission" date="2011-06" db="EMBL/GenBank/DDBJ databases">
        <authorList>
            <consortium name="US DOE Joint Genome Institute (JGI-PGF)"/>
            <person name="Lucas S."/>
            <person name="Han J."/>
            <person name="Lapidus A."/>
            <person name="Cheng J.-F."/>
            <person name="Goodwin L."/>
            <person name="Pitluck S."/>
            <person name="Peters L."/>
            <person name="Land M.L."/>
            <person name="Hauser L."/>
            <person name="Vogl K."/>
            <person name="Liu Z."/>
            <person name="Overmann J."/>
            <person name="Frigaard N.-U."/>
            <person name="Bryant D.A."/>
            <person name="Woyke T.J."/>
        </authorList>
    </citation>
    <scope>NUCLEOTIDE SEQUENCE [LARGE SCALE GENOMIC DNA]</scope>
    <source>
        <strain evidence="9">970</strain>
    </source>
</reference>
<dbReference type="GO" id="GO:0006412">
    <property type="term" value="P:translation"/>
    <property type="evidence" value="ECO:0007669"/>
    <property type="project" value="UniProtKB-UniRule"/>
</dbReference>
<keyword evidence="6" id="KW-0175">Coiled coil</keyword>